<accession>A0AAD3Y3W2</accession>
<dbReference type="EMBL" id="BSYO01000031">
    <property type="protein sequence ID" value="GMH26535.1"/>
    <property type="molecule type" value="Genomic_DNA"/>
</dbReference>
<evidence type="ECO:0000313" key="2">
    <source>
        <dbReference type="Proteomes" id="UP001279734"/>
    </source>
</evidence>
<protein>
    <submittedName>
        <fullName evidence="1">Uncharacterized protein</fullName>
    </submittedName>
</protein>
<gene>
    <name evidence="1" type="ORF">Nepgr_028378</name>
</gene>
<evidence type="ECO:0000313" key="1">
    <source>
        <dbReference type="EMBL" id="GMH26535.1"/>
    </source>
</evidence>
<dbReference type="AlphaFoldDB" id="A0AAD3Y3W2"/>
<name>A0AAD3Y3W2_NEPGR</name>
<dbReference type="Proteomes" id="UP001279734">
    <property type="component" value="Unassembled WGS sequence"/>
</dbReference>
<reference evidence="1" key="1">
    <citation type="submission" date="2023-05" db="EMBL/GenBank/DDBJ databases">
        <title>Nepenthes gracilis genome sequencing.</title>
        <authorList>
            <person name="Fukushima K."/>
        </authorList>
    </citation>
    <scope>NUCLEOTIDE SEQUENCE</scope>
    <source>
        <strain evidence="1">SING2019-196</strain>
    </source>
</reference>
<sequence length="71" mass="7772">MGAEVIQLVFCLREDAMVLAFHSPSGGYPLVAGIGMAAVEPPLPPLERSNRGFFSGLKVKRWNSDVLRERS</sequence>
<comment type="caution">
    <text evidence="1">The sequence shown here is derived from an EMBL/GenBank/DDBJ whole genome shotgun (WGS) entry which is preliminary data.</text>
</comment>
<organism evidence="1 2">
    <name type="scientific">Nepenthes gracilis</name>
    <name type="common">Slender pitcher plant</name>
    <dbReference type="NCBI Taxonomy" id="150966"/>
    <lineage>
        <taxon>Eukaryota</taxon>
        <taxon>Viridiplantae</taxon>
        <taxon>Streptophyta</taxon>
        <taxon>Embryophyta</taxon>
        <taxon>Tracheophyta</taxon>
        <taxon>Spermatophyta</taxon>
        <taxon>Magnoliopsida</taxon>
        <taxon>eudicotyledons</taxon>
        <taxon>Gunneridae</taxon>
        <taxon>Pentapetalae</taxon>
        <taxon>Caryophyllales</taxon>
        <taxon>Nepenthaceae</taxon>
        <taxon>Nepenthes</taxon>
    </lineage>
</organism>
<keyword evidence="2" id="KW-1185">Reference proteome</keyword>
<proteinExistence type="predicted"/>